<feature type="domain" description="Reverse transcriptase Ty1/copia-type" evidence="1">
    <location>
        <begin position="7"/>
        <end position="69"/>
    </location>
</feature>
<dbReference type="Pfam" id="PF07727">
    <property type="entry name" value="RVT_2"/>
    <property type="match status" value="1"/>
</dbReference>
<dbReference type="GO" id="GO:0003964">
    <property type="term" value="F:RNA-directed DNA polymerase activity"/>
    <property type="evidence" value="ECO:0007669"/>
    <property type="project" value="UniProtKB-KW"/>
</dbReference>
<feature type="non-terminal residue" evidence="2">
    <location>
        <position position="1"/>
    </location>
</feature>
<proteinExistence type="predicted"/>
<reference evidence="2" key="1">
    <citation type="journal article" date="2019" name="Sci. Rep.">
        <title>Draft genome of Tanacetum cinerariifolium, the natural source of mosquito coil.</title>
        <authorList>
            <person name="Yamashiro T."/>
            <person name="Shiraishi A."/>
            <person name="Satake H."/>
            <person name="Nakayama K."/>
        </authorList>
    </citation>
    <scope>NUCLEOTIDE SEQUENCE</scope>
</reference>
<keyword evidence="2" id="KW-0695">RNA-directed DNA polymerase</keyword>
<evidence type="ECO:0000313" key="2">
    <source>
        <dbReference type="EMBL" id="GFC65219.1"/>
    </source>
</evidence>
<organism evidence="2">
    <name type="scientific">Tanacetum cinerariifolium</name>
    <name type="common">Dalmatian daisy</name>
    <name type="synonym">Chrysanthemum cinerariifolium</name>
    <dbReference type="NCBI Taxonomy" id="118510"/>
    <lineage>
        <taxon>Eukaryota</taxon>
        <taxon>Viridiplantae</taxon>
        <taxon>Streptophyta</taxon>
        <taxon>Embryophyta</taxon>
        <taxon>Tracheophyta</taxon>
        <taxon>Spermatophyta</taxon>
        <taxon>Magnoliopsida</taxon>
        <taxon>eudicotyledons</taxon>
        <taxon>Gunneridae</taxon>
        <taxon>Pentapetalae</taxon>
        <taxon>asterids</taxon>
        <taxon>campanulids</taxon>
        <taxon>Asterales</taxon>
        <taxon>Asteraceae</taxon>
        <taxon>Asteroideae</taxon>
        <taxon>Anthemideae</taxon>
        <taxon>Anthemidinae</taxon>
        <taxon>Tanacetum</taxon>
    </lineage>
</organism>
<keyword evidence="2" id="KW-0548">Nucleotidyltransferase</keyword>
<protein>
    <submittedName>
        <fullName evidence="2">Ribonuclease H-like domain, reverse transcriptase, RNA-dependent DNA polymerase</fullName>
    </submittedName>
</protein>
<dbReference type="AlphaFoldDB" id="A0A699QCJ1"/>
<sequence length="109" mass="12707">STKKSWCDEFKELMKNMFQMSSMGELTFFLRLQVKQKEDGIFISQDKYVAEILISFDFLSVKTASTPIKTQKPLVKDKEADDVDVHLYRRLISWQCKKQTIMATSTIEA</sequence>
<name>A0A699QCJ1_TANCI</name>
<evidence type="ECO:0000259" key="1">
    <source>
        <dbReference type="Pfam" id="PF07727"/>
    </source>
</evidence>
<accession>A0A699QCJ1</accession>
<keyword evidence="2" id="KW-0808">Transferase</keyword>
<dbReference type="EMBL" id="BKCJ011005724">
    <property type="protein sequence ID" value="GFC65219.1"/>
    <property type="molecule type" value="Genomic_DNA"/>
</dbReference>
<dbReference type="InterPro" id="IPR013103">
    <property type="entry name" value="RVT_2"/>
</dbReference>
<gene>
    <name evidence="2" type="ORF">Tci_837189</name>
</gene>
<comment type="caution">
    <text evidence="2">The sequence shown here is derived from an EMBL/GenBank/DDBJ whole genome shotgun (WGS) entry which is preliminary data.</text>
</comment>